<dbReference type="InterPro" id="IPR036265">
    <property type="entry name" value="HIT-like_sf"/>
</dbReference>
<dbReference type="GO" id="GO:0016787">
    <property type="term" value="F:hydrolase activity"/>
    <property type="evidence" value="ECO:0007669"/>
    <property type="project" value="InterPro"/>
</dbReference>
<dbReference type="GO" id="GO:0005524">
    <property type="term" value="F:ATP binding"/>
    <property type="evidence" value="ECO:0007669"/>
    <property type="project" value="InterPro"/>
</dbReference>
<gene>
    <name evidence="4" type="ORF">UFOPK3772_01732</name>
</gene>
<dbReference type="CDD" id="cd18032">
    <property type="entry name" value="DEXHc_RE_I_III_res"/>
    <property type="match status" value="1"/>
</dbReference>
<dbReference type="PROSITE" id="PS51192">
    <property type="entry name" value="HELICASE_ATP_BIND_1"/>
    <property type="match status" value="1"/>
</dbReference>
<dbReference type="InterPro" id="IPR025202">
    <property type="entry name" value="PLD-like_dom"/>
</dbReference>
<feature type="domain" description="Helicase C-terminal" evidence="3">
    <location>
        <begin position="543"/>
        <end position="697"/>
    </location>
</feature>
<protein>
    <submittedName>
        <fullName evidence="4">Unannotated protein</fullName>
    </submittedName>
</protein>
<dbReference type="GO" id="GO:0005829">
    <property type="term" value="C:cytosol"/>
    <property type="evidence" value="ECO:0007669"/>
    <property type="project" value="TreeGrafter"/>
</dbReference>
<dbReference type="InterPro" id="IPR006935">
    <property type="entry name" value="Helicase/UvrB_N"/>
</dbReference>
<dbReference type="SUPFAM" id="SSF54197">
    <property type="entry name" value="HIT-like"/>
    <property type="match status" value="1"/>
</dbReference>
<dbReference type="PROSITE" id="PS51194">
    <property type="entry name" value="HELICASE_CTER"/>
    <property type="match status" value="1"/>
</dbReference>
<name>A0A6J7KDL0_9ZZZZ</name>
<dbReference type="PROSITE" id="PS00892">
    <property type="entry name" value="HIT_1"/>
    <property type="match status" value="1"/>
</dbReference>
<evidence type="ECO:0000259" key="1">
    <source>
        <dbReference type="PROSITE" id="PS51084"/>
    </source>
</evidence>
<dbReference type="InterPro" id="IPR027417">
    <property type="entry name" value="P-loop_NTPase"/>
</dbReference>
<dbReference type="InterPro" id="IPR001650">
    <property type="entry name" value="Helicase_C-like"/>
</dbReference>
<dbReference type="Pfam" id="PF13091">
    <property type="entry name" value="PLDc_2"/>
    <property type="match status" value="1"/>
</dbReference>
<dbReference type="AlphaFoldDB" id="A0A6J7KDL0"/>
<feature type="domain" description="HIT" evidence="1">
    <location>
        <begin position="1"/>
        <end position="111"/>
    </location>
</feature>
<feature type="domain" description="Helicase ATP-binding" evidence="2">
    <location>
        <begin position="344"/>
        <end position="492"/>
    </location>
</feature>
<dbReference type="Pfam" id="PF00271">
    <property type="entry name" value="Helicase_C"/>
    <property type="match status" value="1"/>
</dbReference>
<dbReference type="Gene3D" id="3.40.50.300">
    <property type="entry name" value="P-loop containing nucleotide triphosphate hydrolases"/>
    <property type="match status" value="2"/>
</dbReference>
<organism evidence="4">
    <name type="scientific">freshwater metagenome</name>
    <dbReference type="NCBI Taxonomy" id="449393"/>
    <lineage>
        <taxon>unclassified sequences</taxon>
        <taxon>metagenomes</taxon>
        <taxon>ecological metagenomes</taxon>
    </lineage>
</organism>
<evidence type="ECO:0000313" key="4">
    <source>
        <dbReference type="EMBL" id="CAB4953936.1"/>
    </source>
</evidence>
<dbReference type="Pfam" id="PF01230">
    <property type="entry name" value="HIT"/>
    <property type="match status" value="1"/>
</dbReference>
<sequence length="1043" mass="113830">MSAWSSPFLDIPAEDWIAENESAFAVRDGFPVSPGHALVITRRLVPDWWGASPQEQRDLMALVENVKNDLERMTPRPDGFNVGFNAGEAAGQTVPHLHVHVIPRYVGDVLDPRGGVRHVIPGKGNYLARPASALLDGPSRPLGPSLADALEDDDIDRIDIAVSFVMQSGLDRLAGEIRTAISRPGMRLRLLTTNYLGITERGALERLLADIAQFPQALAVRVFDARSVSFHPKAYIFGSSVGQRAGFGFVGSANLSRSGIGTGVEWTLRTDSPDEVEDLRRRFEGLWSDAHSLPLTRALLDGYQETPKVRWPSERDPEVSAGQAAAFVHEPTAIQSEALAALEQSRASGFHAGMVVLATGLGKTWVSAFDAGRPQFRRVLFLAHREEILRQSIAVFRRVMPLRTHGLLTSTTDESSADVVFASVQTFVNRMGDLAPDAFDYVIVDEFHHATAQTYRRILGYLEPMFLLGLTATPERTDGADLLALCDDNVVFEANLPEGITRGALVPFEYLGVPDTIDFEPIPWRNGKFDPTALEAVTLTRERAESALREWQQGAGDRTLAFCVSVRHAEFMADFFRQHGVLAEAIHASPGSAPRHQTLDALARGDIKVVFSVDLLNEGVDIPTIDTVLMLRPTSSAILFLQQLGRGLRLSPGKESLTVIDFVGNHRSFLLKPRWLLQLTGRMLSDSELQGALTSGDFELPPGCSVDYRLEARAMLENLLSRAARPNALVEFISEVVAETGERPSAVQAYRAGFNPASLNTSGGWFAVLESEGLLSDVEVSALRAHERTLKDVAVEPMTKSYKMVTLRAMTMAGALGEGMAVSRLAAICHRMIARDPRLLLDATSSSMPNPASLDPASWLAYWRKWPIAALLGELQGGGRSSFVLSDDTFGLAAPVAEEQRGHVDRMVGELVDWRLARYLDTKTPRVQGVAVAKVAHNGRTPILFLDRDKNPELPQGKGVRLVVDDRVYEADFVKIAINVARLDAAGPNALPDLLWSWFGPDAGIPGTAHRVAITLDPAGEWHMSRMPDVPESSTGLAGVTVG</sequence>
<dbReference type="SMART" id="SM00487">
    <property type="entry name" value="DEXDc"/>
    <property type="match status" value="1"/>
</dbReference>
<proteinExistence type="predicted"/>
<dbReference type="Gene3D" id="3.30.428.10">
    <property type="entry name" value="HIT-like"/>
    <property type="match status" value="1"/>
</dbReference>
<dbReference type="InterPro" id="IPR011146">
    <property type="entry name" value="HIT-like"/>
</dbReference>
<dbReference type="CDD" id="cd18799">
    <property type="entry name" value="SF2_C_EcoAI-like"/>
    <property type="match status" value="1"/>
</dbReference>
<dbReference type="PANTHER" id="PTHR47396:SF1">
    <property type="entry name" value="ATP-DEPENDENT HELICASE IRC3-RELATED"/>
    <property type="match status" value="1"/>
</dbReference>
<dbReference type="PANTHER" id="PTHR47396">
    <property type="entry name" value="TYPE I RESTRICTION ENZYME ECOKI R PROTEIN"/>
    <property type="match status" value="1"/>
</dbReference>
<accession>A0A6J7KDL0</accession>
<dbReference type="SUPFAM" id="SSF52540">
    <property type="entry name" value="P-loop containing nucleoside triphosphate hydrolases"/>
    <property type="match status" value="1"/>
</dbReference>
<evidence type="ECO:0000259" key="2">
    <source>
        <dbReference type="PROSITE" id="PS51192"/>
    </source>
</evidence>
<dbReference type="Gene3D" id="3.30.870.10">
    <property type="entry name" value="Endonuclease Chain A"/>
    <property type="match status" value="1"/>
</dbReference>
<dbReference type="InterPro" id="IPR014001">
    <property type="entry name" value="Helicase_ATP-bd"/>
</dbReference>
<reference evidence="4" key="1">
    <citation type="submission" date="2020-05" db="EMBL/GenBank/DDBJ databases">
        <authorList>
            <person name="Chiriac C."/>
            <person name="Salcher M."/>
            <person name="Ghai R."/>
            <person name="Kavagutti S V."/>
        </authorList>
    </citation>
    <scope>NUCLEOTIDE SEQUENCE</scope>
</reference>
<dbReference type="SMART" id="SM00490">
    <property type="entry name" value="HELICc"/>
    <property type="match status" value="1"/>
</dbReference>
<dbReference type="GO" id="GO:0003677">
    <property type="term" value="F:DNA binding"/>
    <property type="evidence" value="ECO:0007669"/>
    <property type="project" value="InterPro"/>
</dbReference>
<evidence type="ECO:0000259" key="3">
    <source>
        <dbReference type="PROSITE" id="PS51194"/>
    </source>
</evidence>
<dbReference type="SUPFAM" id="SSF56024">
    <property type="entry name" value="Phospholipase D/nuclease"/>
    <property type="match status" value="1"/>
</dbReference>
<dbReference type="Pfam" id="PF04851">
    <property type="entry name" value="ResIII"/>
    <property type="match status" value="1"/>
</dbReference>
<dbReference type="EMBL" id="CAFBNE010000053">
    <property type="protein sequence ID" value="CAB4953936.1"/>
    <property type="molecule type" value="Genomic_DNA"/>
</dbReference>
<dbReference type="PROSITE" id="PS51084">
    <property type="entry name" value="HIT_2"/>
    <property type="match status" value="1"/>
</dbReference>
<dbReference type="InterPro" id="IPR019808">
    <property type="entry name" value="Histidine_triad_CS"/>
</dbReference>
<dbReference type="InterPro" id="IPR050742">
    <property type="entry name" value="Helicase_Restrict-Modif_Enz"/>
</dbReference>